<feature type="region of interest" description="Disordered" evidence="1">
    <location>
        <begin position="480"/>
        <end position="500"/>
    </location>
</feature>
<dbReference type="Pfam" id="PF12771">
    <property type="entry name" value="SusD-like_2"/>
    <property type="match status" value="1"/>
</dbReference>
<sequence length="500" mass="54930">MKKIKYLIPALALAFFSCDNYLDINENPNAATASQVTPNLTLSAVQTASYSPLVRRMNEIGNVFMNNWGPNVNSFTGGYAEEFGITMSANFYEDIWNSVYRNTGEYSNIINFNSSDYDHHKAIAKIMKSFYFQYLVDLYGDIPYFGAHQGTANPFPTYDDDQAIYRDLIVQLDEAIAMIDNAPSTTVAVGAEDVMLGGDMITWKRFANTLKLRILLREATLAETDAASATYLNDQFALLDNDFIVQDVTINPGYSNAKDSQQNPWINLMWELNLDTNGNRVLRNTYRFRRASKFIADQLNALPPDPRKNRLFATSPATTGPVVGVEQGSATASTDISAFGPGLMVEHSQDGYVMLAAESYLLQAEAVERGYIAGNAQALFDMAIQASCDMLGVSSGDAATYIASVNGQDGKGYAASTNKIQAIMYQKSIALNSINGAEIWIEYTRTGFINNIPMPLGATSPTGQKPMRLMYPTSELASNSANVPSQSANDSFTTAPFWKN</sequence>
<feature type="compositionally biased region" description="Polar residues" evidence="1">
    <location>
        <begin position="480"/>
        <end position="494"/>
    </location>
</feature>
<keyword evidence="2" id="KW-0732">Signal</keyword>
<evidence type="ECO:0000313" key="3">
    <source>
        <dbReference type="EMBL" id="BCY28427.1"/>
    </source>
</evidence>
<dbReference type="Gene3D" id="1.25.40.390">
    <property type="match status" value="1"/>
</dbReference>
<organism evidence="3 4">
    <name type="scientific">Flavobacterium okayamense</name>
    <dbReference type="NCBI Taxonomy" id="2830782"/>
    <lineage>
        <taxon>Bacteria</taxon>
        <taxon>Pseudomonadati</taxon>
        <taxon>Bacteroidota</taxon>
        <taxon>Flavobacteriia</taxon>
        <taxon>Flavobacteriales</taxon>
        <taxon>Flavobacteriaceae</taxon>
        <taxon>Flavobacterium</taxon>
    </lineage>
</organism>
<gene>
    <name evidence="3" type="ORF">KK2020170_12950</name>
</gene>
<dbReference type="EMBL" id="AP024749">
    <property type="protein sequence ID" value="BCY28427.1"/>
    <property type="molecule type" value="Genomic_DNA"/>
</dbReference>
<proteinExistence type="predicted"/>
<feature type="signal peptide" evidence="2">
    <location>
        <begin position="1"/>
        <end position="22"/>
    </location>
</feature>
<evidence type="ECO:0000256" key="2">
    <source>
        <dbReference type="SAM" id="SignalP"/>
    </source>
</evidence>
<accession>A0ABM7SCC4</accession>
<dbReference type="RefSeq" id="WP_221257547.1">
    <property type="nucleotide sequence ID" value="NZ_AP024749.1"/>
</dbReference>
<feature type="chain" id="PRO_5046293927" description="Starch-binding associating with outer membrane" evidence="2">
    <location>
        <begin position="23"/>
        <end position="500"/>
    </location>
</feature>
<dbReference type="SUPFAM" id="SSF48452">
    <property type="entry name" value="TPR-like"/>
    <property type="match status" value="1"/>
</dbReference>
<evidence type="ECO:0000313" key="4">
    <source>
        <dbReference type="Proteomes" id="UP000825258"/>
    </source>
</evidence>
<dbReference type="PROSITE" id="PS51257">
    <property type="entry name" value="PROKAR_LIPOPROTEIN"/>
    <property type="match status" value="1"/>
</dbReference>
<protein>
    <recommendedName>
        <fullName evidence="5">Starch-binding associating with outer membrane</fullName>
    </recommendedName>
</protein>
<evidence type="ECO:0000256" key="1">
    <source>
        <dbReference type="SAM" id="MobiDB-lite"/>
    </source>
</evidence>
<evidence type="ECO:0008006" key="5">
    <source>
        <dbReference type="Google" id="ProtNLM"/>
    </source>
</evidence>
<dbReference type="Proteomes" id="UP000825258">
    <property type="component" value="Chromosome"/>
</dbReference>
<reference evidence="3 4" key="1">
    <citation type="submission" date="2021-06" db="EMBL/GenBank/DDBJ databases">
        <title>Whole genome sequences of Flavobacterium sp. KK2020170 and assembly.</title>
        <authorList>
            <person name="Kitahara K."/>
            <person name="Miyoshi S."/>
            <person name="Uesaka K."/>
        </authorList>
    </citation>
    <scope>NUCLEOTIDE SEQUENCE [LARGE SCALE GENOMIC DNA]</scope>
    <source>
        <strain evidence="3 4">KK2020170</strain>
    </source>
</reference>
<dbReference type="InterPro" id="IPR041662">
    <property type="entry name" value="SusD-like_2"/>
</dbReference>
<name>A0ABM7SCC4_9FLAO</name>
<keyword evidence="4" id="KW-1185">Reference proteome</keyword>
<dbReference type="InterPro" id="IPR011990">
    <property type="entry name" value="TPR-like_helical_dom_sf"/>
</dbReference>